<evidence type="ECO:0000256" key="7">
    <source>
        <dbReference type="ARBA" id="ARBA00023170"/>
    </source>
</evidence>
<organism evidence="12 13">
    <name type="scientific">Mytilus edulis</name>
    <name type="common">Blue mussel</name>
    <dbReference type="NCBI Taxonomy" id="6550"/>
    <lineage>
        <taxon>Eukaryota</taxon>
        <taxon>Metazoa</taxon>
        <taxon>Spiralia</taxon>
        <taxon>Lophotrochozoa</taxon>
        <taxon>Mollusca</taxon>
        <taxon>Bivalvia</taxon>
        <taxon>Autobranchia</taxon>
        <taxon>Pteriomorphia</taxon>
        <taxon>Mytilida</taxon>
        <taxon>Mytiloidea</taxon>
        <taxon>Mytilidae</taxon>
        <taxon>Mytilinae</taxon>
        <taxon>Mytilus</taxon>
    </lineage>
</organism>
<evidence type="ECO:0000313" key="13">
    <source>
        <dbReference type="Proteomes" id="UP000683360"/>
    </source>
</evidence>
<dbReference type="Proteomes" id="UP000683360">
    <property type="component" value="Unassembled WGS sequence"/>
</dbReference>
<protein>
    <recommendedName>
        <fullName evidence="11">G-protein coupled receptors family 1 profile domain-containing protein</fullName>
    </recommendedName>
</protein>
<dbReference type="SUPFAM" id="SSF81321">
    <property type="entry name" value="Family A G protein-coupled receptor-like"/>
    <property type="match status" value="1"/>
</dbReference>
<evidence type="ECO:0000256" key="6">
    <source>
        <dbReference type="ARBA" id="ARBA00023136"/>
    </source>
</evidence>
<dbReference type="InterPro" id="IPR000276">
    <property type="entry name" value="GPCR_Rhodpsn"/>
</dbReference>
<keyword evidence="5 9" id="KW-0297">G-protein coupled receptor</keyword>
<evidence type="ECO:0000256" key="5">
    <source>
        <dbReference type="ARBA" id="ARBA00023040"/>
    </source>
</evidence>
<dbReference type="PRINTS" id="PR00237">
    <property type="entry name" value="GPCRRHODOPSN"/>
</dbReference>
<dbReference type="Gene3D" id="1.20.1070.10">
    <property type="entry name" value="Rhodopsin 7-helix transmembrane proteins"/>
    <property type="match status" value="1"/>
</dbReference>
<dbReference type="OrthoDB" id="5969463at2759"/>
<dbReference type="CDD" id="cd00637">
    <property type="entry name" value="7tm_classA_rhodopsin-like"/>
    <property type="match status" value="1"/>
</dbReference>
<keyword evidence="6 10" id="KW-0472">Membrane</keyword>
<feature type="transmembrane region" description="Helical" evidence="10">
    <location>
        <begin position="80"/>
        <end position="98"/>
    </location>
</feature>
<evidence type="ECO:0000256" key="2">
    <source>
        <dbReference type="ARBA" id="ARBA00022475"/>
    </source>
</evidence>
<feature type="transmembrane region" description="Helical" evidence="10">
    <location>
        <begin position="159"/>
        <end position="179"/>
    </location>
</feature>
<dbReference type="PANTHER" id="PTHR24230">
    <property type="entry name" value="G-PROTEIN COUPLED RECEPTOR"/>
    <property type="match status" value="1"/>
</dbReference>
<dbReference type="GO" id="GO:0007218">
    <property type="term" value="P:neuropeptide signaling pathway"/>
    <property type="evidence" value="ECO:0007669"/>
    <property type="project" value="TreeGrafter"/>
</dbReference>
<feature type="transmembrane region" description="Helical" evidence="10">
    <location>
        <begin position="270"/>
        <end position="290"/>
    </location>
</feature>
<name>A0A8S3TZS1_MYTED</name>
<keyword evidence="7 9" id="KW-0675">Receptor</keyword>
<dbReference type="AlphaFoldDB" id="A0A8S3TZS1"/>
<keyword evidence="3 9" id="KW-0812">Transmembrane</keyword>
<feature type="transmembrane region" description="Helical" evidence="10">
    <location>
        <begin position="118"/>
        <end position="138"/>
    </location>
</feature>
<dbReference type="PANTHER" id="PTHR24230:SF0">
    <property type="entry name" value="G-PROTEIN COUPLED RECEPTORS FAMILY 1 PROFILE DOMAIN-CONTAINING PROTEIN"/>
    <property type="match status" value="1"/>
</dbReference>
<evidence type="ECO:0000256" key="1">
    <source>
        <dbReference type="ARBA" id="ARBA00004651"/>
    </source>
</evidence>
<keyword evidence="4 10" id="KW-1133">Transmembrane helix</keyword>
<accession>A0A8S3TZS1</accession>
<feature type="transmembrane region" description="Helical" evidence="10">
    <location>
        <begin position="208"/>
        <end position="232"/>
    </location>
</feature>
<comment type="subcellular location">
    <subcellularLocation>
        <location evidence="1">Cell membrane</location>
        <topology evidence="1">Multi-pass membrane protein</topology>
    </subcellularLocation>
</comment>
<evidence type="ECO:0000256" key="8">
    <source>
        <dbReference type="ARBA" id="ARBA00023224"/>
    </source>
</evidence>
<keyword evidence="8 9" id="KW-0807">Transducer</keyword>
<feature type="transmembrane region" description="Helical" evidence="10">
    <location>
        <begin position="44"/>
        <end position="68"/>
    </location>
</feature>
<keyword evidence="13" id="KW-1185">Reference proteome</keyword>
<dbReference type="PROSITE" id="PS50262">
    <property type="entry name" value="G_PROTEIN_RECEP_F1_2"/>
    <property type="match status" value="1"/>
</dbReference>
<evidence type="ECO:0000256" key="9">
    <source>
        <dbReference type="RuleBase" id="RU000688"/>
    </source>
</evidence>
<evidence type="ECO:0000256" key="4">
    <source>
        <dbReference type="ARBA" id="ARBA00022989"/>
    </source>
</evidence>
<dbReference type="PROSITE" id="PS00237">
    <property type="entry name" value="G_PROTEIN_RECEP_F1_1"/>
    <property type="match status" value="1"/>
</dbReference>
<evidence type="ECO:0000259" key="11">
    <source>
        <dbReference type="PROSITE" id="PS50262"/>
    </source>
</evidence>
<reference evidence="12" key="1">
    <citation type="submission" date="2021-03" db="EMBL/GenBank/DDBJ databases">
        <authorList>
            <person name="Bekaert M."/>
        </authorList>
    </citation>
    <scope>NUCLEOTIDE SEQUENCE</scope>
</reference>
<proteinExistence type="inferred from homology"/>
<dbReference type="EMBL" id="CAJPWZ010002519">
    <property type="protein sequence ID" value="CAG2239416.1"/>
    <property type="molecule type" value="Genomic_DNA"/>
</dbReference>
<dbReference type="Pfam" id="PF00001">
    <property type="entry name" value="7tm_1"/>
    <property type="match status" value="1"/>
</dbReference>
<dbReference type="GO" id="GO:0008528">
    <property type="term" value="F:G protein-coupled peptide receptor activity"/>
    <property type="evidence" value="ECO:0007669"/>
    <property type="project" value="TreeGrafter"/>
</dbReference>
<evidence type="ECO:0000256" key="10">
    <source>
        <dbReference type="SAM" id="Phobius"/>
    </source>
</evidence>
<keyword evidence="2" id="KW-1003">Cell membrane</keyword>
<comment type="caution">
    <text evidence="12">The sequence shown here is derived from an EMBL/GenBank/DDBJ whole genome shotgun (WGS) entry which is preliminary data.</text>
</comment>
<evidence type="ECO:0000256" key="3">
    <source>
        <dbReference type="ARBA" id="ARBA00022692"/>
    </source>
</evidence>
<comment type="similarity">
    <text evidence="9">Belongs to the G-protein coupled receptor 1 family.</text>
</comment>
<evidence type="ECO:0000313" key="12">
    <source>
        <dbReference type="EMBL" id="CAG2239416.1"/>
    </source>
</evidence>
<dbReference type="GO" id="GO:0005886">
    <property type="term" value="C:plasma membrane"/>
    <property type="evidence" value="ECO:0007669"/>
    <property type="project" value="UniProtKB-SubCell"/>
</dbReference>
<feature type="domain" description="G-protein coupled receptors family 1 profile" evidence="11">
    <location>
        <begin position="60"/>
        <end position="336"/>
    </location>
</feature>
<dbReference type="InterPro" id="IPR017452">
    <property type="entry name" value="GPCR_Rhodpsn_7TM"/>
</dbReference>
<gene>
    <name evidence="12" type="ORF">MEDL_51764</name>
</gene>
<sequence>MEYNDETNTSVFKNYDKPNEQLIHTTENASSIEMLNYNYAMQHFVYILYLGALSVIGVLGNTIVILVYMFQRKPSTHKTITVSLAVCDVLVCGTVIPFDILEKVYHFSLLTVVTCKLYITLSYCLVFLSAFIIIVLSIDRHMRVCYPFKKQLSSKQASILIFVSFIISMFIVSPNALIWNSREFVLANNLTGHVCVTETSESSSDFPAIYNGLLLVLGGFIVTYVIIVYTCIWRSLIRHIRYVKKFKSGGKRNSDFSLETKPKEEEDHIASCRITTVAFAIVIVLILSYVPSSTMKLLDTRTEQDTQDKDSVNQQILHILARSSVFLNHIANPFIYTFMDPTFRCDCKNFLINLFCSKQEINSENNN</sequence>